<dbReference type="AlphaFoldDB" id="A0A834GP03"/>
<evidence type="ECO:0000313" key="1">
    <source>
        <dbReference type="EMBL" id="KAF7138518.1"/>
    </source>
</evidence>
<reference evidence="1" key="1">
    <citation type="submission" date="2019-11" db="EMBL/GenBank/DDBJ databases">
        <authorList>
            <person name="Liu Y."/>
            <person name="Hou J."/>
            <person name="Li T.-Q."/>
            <person name="Guan C.-H."/>
            <person name="Wu X."/>
            <person name="Wu H.-Z."/>
            <person name="Ling F."/>
            <person name="Zhang R."/>
            <person name="Shi X.-G."/>
            <person name="Ren J.-P."/>
            <person name="Chen E.-F."/>
            <person name="Sun J.-M."/>
        </authorList>
    </citation>
    <scope>NUCLEOTIDE SEQUENCE</scope>
    <source>
        <strain evidence="1">Adult_tree_wgs_1</strain>
        <tissue evidence="1">Leaves</tissue>
    </source>
</reference>
<comment type="caution">
    <text evidence="1">The sequence shown here is derived from an EMBL/GenBank/DDBJ whole genome shotgun (WGS) entry which is preliminary data.</text>
</comment>
<dbReference type="EMBL" id="WJXA01000007">
    <property type="protein sequence ID" value="KAF7138518.1"/>
    <property type="molecule type" value="Genomic_DNA"/>
</dbReference>
<protein>
    <submittedName>
        <fullName evidence="1">Uncharacterized protein</fullName>
    </submittedName>
</protein>
<organism evidence="1 2">
    <name type="scientific">Rhododendron simsii</name>
    <name type="common">Sims's rhododendron</name>
    <dbReference type="NCBI Taxonomy" id="118357"/>
    <lineage>
        <taxon>Eukaryota</taxon>
        <taxon>Viridiplantae</taxon>
        <taxon>Streptophyta</taxon>
        <taxon>Embryophyta</taxon>
        <taxon>Tracheophyta</taxon>
        <taxon>Spermatophyta</taxon>
        <taxon>Magnoliopsida</taxon>
        <taxon>eudicotyledons</taxon>
        <taxon>Gunneridae</taxon>
        <taxon>Pentapetalae</taxon>
        <taxon>asterids</taxon>
        <taxon>Ericales</taxon>
        <taxon>Ericaceae</taxon>
        <taxon>Ericoideae</taxon>
        <taxon>Rhodoreae</taxon>
        <taxon>Rhododendron</taxon>
    </lineage>
</organism>
<name>A0A834GP03_RHOSS</name>
<evidence type="ECO:0000313" key="2">
    <source>
        <dbReference type="Proteomes" id="UP000626092"/>
    </source>
</evidence>
<accession>A0A834GP03</accession>
<gene>
    <name evidence="1" type="ORF">RHSIM_Rhsim07G0218000</name>
</gene>
<sequence>MDTGKPQEQTRACTMKVQKLGIKGHWFSILERHEMLDWVLCKIYKKEPGKTKEGADPTTLLASSVDENDMMFESSEPDNVCVQSTKLLQTSRSTGGFLPDHASIAIFEQPVLNGETRPAEVRYPTFQHLDNKYFQEDDFLADLDTSLWGLEDNCGLYPDDALDDLDTILGGLEENHGFVNPNGLFAQPPNLTGLKFDILV</sequence>
<proteinExistence type="predicted"/>
<keyword evidence="2" id="KW-1185">Reference proteome</keyword>
<dbReference type="Proteomes" id="UP000626092">
    <property type="component" value="Unassembled WGS sequence"/>
</dbReference>